<dbReference type="Proteomes" id="UP001209570">
    <property type="component" value="Unassembled WGS sequence"/>
</dbReference>
<dbReference type="SUPFAM" id="SSF56112">
    <property type="entry name" value="Protein kinase-like (PK-like)"/>
    <property type="match status" value="1"/>
</dbReference>
<dbReference type="PROSITE" id="PS00108">
    <property type="entry name" value="PROTEIN_KINASE_ST"/>
    <property type="match status" value="1"/>
</dbReference>
<dbReference type="GO" id="GO:0005524">
    <property type="term" value="F:ATP binding"/>
    <property type="evidence" value="ECO:0007669"/>
    <property type="project" value="InterPro"/>
</dbReference>
<feature type="domain" description="Protein kinase" evidence="4">
    <location>
        <begin position="402"/>
        <end position="690"/>
    </location>
</feature>
<feature type="compositionally biased region" description="Low complexity" evidence="1">
    <location>
        <begin position="321"/>
        <end position="331"/>
    </location>
</feature>
<dbReference type="PANTHER" id="PTHR44329">
    <property type="entry name" value="SERINE/THREONINE-PROTEIN KINASE TNNI3K-RELATED"/>
    <property type="match status" value="1"/>
</dbReference>
<dbReference type="EMBL" id="JAKCXM010000221">
    <property type="protein sequence ID" value="KAJ0398307.1"/>
    <property type="molecule type" value="Genomic_DNA"/>
</dbReference>
<evidence type="ECO:0000259" key="4">
    <source>
        <dbReference type="PROSITE" id="PS50011"/>
    </source>
</evidence>
<dbReference type="PANTHER" id="PTHR44329:SF214">
    <property type="entry name" value="PROTEIN KINASE DOMAIN-CONTAINING PROTEIN"/>
    <property type="match status" value="1"/>
</dbReference>
<gene>
    <name evidence="5" type="ORF">P43SY_000829</name>
</gene>
<dbReference type="Gene3D" id="1.10.510.10">
    <property type="entry name" value="Transferase(Phosphotransferase) domain 1"/>
    <property type="match status" value="1"/>
</dbReference>
<evidence type="ECO:0000313" key="5">
    <source>
        <dbReference type="EMBL" id="KAJ0398307.1"/>
    </source>
</evidence>
<dbReference type="InterPro" id="IPR011009">
    <property type="entry name" value="Kinase-like_dom_sf"/>
</dbReference>
<dbReference type="GO" id="GO:0004674">
    <property type="term" value="F:protein serine/threonine kinase activity"/>
    <property type="evidence" value="ECO:0007669"/>
    <property type="project" value="TreeGrafter"/>
</dbReference>
<comment type="caution">
    <text evidence="5">The sequence shown here is derived from an EMBL/GenBank/DDBJ whole genome shotgun (WGS) entry which is preliminary data.</text>
</comment>
<dbReference type="PROSITE" id="PS50011">
    <property type="entry name" value="PROTEIN_KINASE_DOM"/>
    <property type="match status" value="1"/>
</dbReference>
<proteinExistence type="predicted"/>
<keyword evidence="2" id="KW-0812">Transmembrane</keyword>
<evidence type="ECO:0000313" key="6">
    <source>
        <dbReference type="Proteomes" id="UP001209570"/>
    </source>
</evidence>
<protein>
    <recommendedName>
        <fullName evidence="4">Protein kinase domain-containing protein</fullName>
    </recommendedName>
</protein>
<dbReference type="InterPro" id="IPR051681">
    <property type="entry name" value="Ser/Thr_Kinases-Pseudokinases"/>
</dbReference>
<keyword evidence="3" id="KW-0732">Signal</keyword>
<evidence type="ECO:0000256" key="1">
    <source>
        <dbReference type="SAM" id="MobiDB-lite"/>
    </source>
</evidence>
<feature type="transmembrane region" description="Helical" evidence="2">
    <location>
        <begin position="280"/>
        <end position="302"/>
    </location>
</feature>
<name>A0AAD5Q9C9_PYTIN</name>
<feature type="chain" id="PRO_5042100740" description="Protein kinase domain-containing protein" evidence="3">
    <location>
        <begin position="31"/>
        <end position="699"/>
    </location>
</feature>
<accession>A0AAD5Q9C9</accession>
<sequence>MVLRHPRRQFWGSRWLGSVAALWLAAAALAVVCAALEVPIDHDFVYDGRTSDLAQQFYRRHLMNEYAPPLQVSGALPSSVADFVRSFGLDFKRLPGLLQRAVLWDSGVVLNLENTPIKMYTRCGRSMAQIAVPLKGYTRVGCVPRNCSTLRGEFFYRSMFCNAHQMGAASLCASEESSVLGHSSMWADGAEPDDIPDPRIYRHPWTSDGENFLMFAIHTERFEDEAPWDRCPARPSPIFPCRPYNRLSEEDKTRWCTPERGRLVSVWLQQHAEANAASTLWYYVSPGVAVGVLLIVLAVIGLRSVRRRRQRLQELGDGLKSTTTSSSSGGEASEGEDHEPHDYLDTVAENEYTSWLQKSGVPAHMLQKEDEESGREDAALKTLQVFQTHPLILFKRIALKNLKMTTLLATGGTGEVWLSQLHGKGDVAVKRLLQAKRRSLTDMQLFASEVFTTAKLRHSNVVSFVGVGWSTLENVVMVLEYMNGGDLQSFLAANRQLDDKLARTADFSWTSDKLQIARSAASGLQYLHSLSPVLIHRDIKSKNVLLSLDESGSRLQAAKIADFSISRRKNNVEGDGSNLTMTGAVGSISWSAPELLLGEQYSEKIDVYSFGVLLTEIDTCELPYHDSTSTELGLMAHPLQLMKLVIHEDYRPLCSSSCPQAIAELIAQCVARDPRGRPTPSAIIDQLDMFEAMSRRRLD</sequence>
<evidence type="ECO:0000256" key="3">
    <source>
        <dbReference type="SAM" id="SignalP"/>
    </source>
</evidence>
<keyword evidence="6" id="KW-1185">Reference proteome</keyword>
<feature type="signal peptide" evidence="3">
    <location>
        <begin position="1"/>
        <end position="30"/>
    </location>
</feature>
<feature type="region of interest" description="Disordered" evidence="1">
    <location>
        <begin position="316"/>
        <end position="340"/>
    </location>
</feature>
<dbReference type="AlphaFoldDB" id="A0AAD5Q9C9"/>
<dbReference type="InterPro" id="IPR008271">
    <property type="entry name" value="Ser/Thr_kinase_AS"/>
</dbReference>
<organism evidence="5 6">
    <name type="scientific">Pythium insidiosum</name>
    <name type="common">Pythiosis disease agent</name>
    <dbReference type="NCBI Taxonomy" id="114742"/>
    <lineage>
        <taxon>Eukaryota</taxon>
        <taxon>Sar</taxon>
        <taxon>Stramenopiles</taxon>
        <taxon>Oomycota</taxon>
        <taxon>Peronosporomycetes</taxon>
        <taxon>Pythiales</taxon>
        <taxon>Pythiaceae</taxon>
        <taxon>Pythium</taxon>
    </lineage>
</organism>
<dbReference type="SMART" id="SM00220">
    <property type="entry name" value="S_TKc"/>
    <property type="match status" value="1"/>
</dbReference>
<dbReference type="InterPro" id="IPR001245">
    <property type="entry name" value="Ser-Thr/Tyr_kinase_cat_dom"/>
</dbReference>
<dbReference type="Pfam" id="PF07714">
    <property type="entry name" value="PK_Tyr_Ser-Thr"/>
    <property type="match status" value="1"/>
</dbReference>
<dbReference type="InterPro" id="IPR000719">
    <property type="entry name" value="Prot_kinase_dom"/>
</dbReference>
<reference evidence="5" key="1">
    <citation type="submission" date="2021-12" db="EMBL/GenBank/DDBJ databases">
        <title>Prjna785345.</title>
        <authorList>
            <person name="Rujirawat T."/>
            <person name="Krajaejun T."/>
        </authorList>
    </citation>
    <scope>NUCLEOTIDE SEQUENCE</scope>
    <source>
        <strain evidence="5">Pi057C3</strain>
    </source>
</reference>
<keyword evidence="2" id="KW-0472">Membrane</keyword>
<keyword evidence="2" id="KW-1133">Transmembrane helix</keyword>
<evidence type="ECO:0000256" key="2">
    <source>
        <dbReference type="SAM" id="Phobius"/>
    </source>
</evidence>